<evidence type="ECO:0008006" key="2">
    <source>
        <dbReference type="Google" id="ProtNLM"/>
    </source>
</evidence>
<dbReference type="AlphaFoldDB" id="A0A1J5PKM6"/>
<organism evidence="1">
    <name type="scientific">mine drainage metagenome</name>
    <dbReference type="NCBI Taxonomy" id="410659"/>
    <lineage>
        <taxon>unclassified sequences</taxon>
        <taxon>metagenomes</taxon>
        <taxon>ecological metagenomes</taxon>
    </lineage>
</organism>
<gene>
    <name evidence="1" type="ORF">GALL_470160</name>
</gene>
<comment type="caution">
    <text evidence="1">The sequence shown here is derived from an EMBL/GenBank/DDBJ whole genome shotgun (WGS) entry which is preliminary data.</text>
</comment>
<dbReference type="SUPFAM" id="SSF109604">
    <property type="entry name" value="HD-domain/PDEase-like"/>
    <property type="match status" value="1"/>
</dbReference>
<accession>A0A1J5PKM6</accession>
<reference evidence="1" key="1">
    <citation type="submission" date="2016-10" db="EMBL/GenBank/DDBJ databases">
        <title>Sequence of Gallionella enrichment culture.</title>
        <authorList>
            <person name="Poehlein A."/>
            <person name="Muehling M."/>
            <person name="Daniel R."/>
        </authorList>
    </citation>
    <scope>NUCLEOTIDE SEQUENCE</scope>
</reference>
<sequence length="402" mass="44364">MNYLPVPLYRVQLGKPVPVDVWSPQGQLLLRRGQSLESENQRQRLASHQACMTESDAIAWEKSRERRMRSLLGNGLNESAMIDLPLPSNIEESDYLPEHQVSGDWLDVQEVLRDLLYHAAAALNPLPRLEALERKTLSLMQRDPDDGLFVLFQALPNLSLGYCATHALLSGLVSALTAQKLTLAPQTQSVLLRSGMVMNIGMARQQDTLARQNARPNPIQQQVIANHAALSVDILRNFGVQDQATLITVQWHHTPEHGSDYPNQLSALHLLNLADSLIAKMAPRKSRSAILPLAASRALITKNSQTTTDLRHAMTAVLGFYPPGTYVQLANGETAVVIARGSRANTPHVASIISASGMPLSRYIYRDTDTGSLAIQTPLASHAIRVKVSLEKVRYLRKQRGV</sequence>
<dbReference type="EMBL" id="MLJW01003761">
    <property type="protein sequence ID" value="OIQ71368.1"/>
    <property type="molecule type" value="Genomic_DNA"/>
</dbReference>
<protein>
    <recommendedName>
        <fullName evidence="2">HD-GYP domain-containing protein</fullName>
    </recommendedName>
</protein>
<dbReference type="Gene3D" id="1.10.3210.10">
    <property type="entry name" value="Hypothetical protein af1432"/>
    <property type="match status" value="1"/>
</dbReference>
<evidence type="ECO:0000313" key="1">
    <source>
        <dbReference type="EMBL" id="OIQ71368.1"/>
    </source>
</evidence>
<proteinExistence type="predicted"/>
<name>A0A1J5PKM6_9ZZZZ</name>